<dbReference type="EMBL" id="FOOI01000003">
    <property type="protein sequence ID" value="SFF98791.1"/>
    <property type="molecule type" value="Genomic_DNA"/>
</dbReference>
<accession>A0A1I2NBP7</accession>
<dbReference type="AlphaFoldDB" id="A0A1I2NBP7"/>
<name>A0A1I2NBP7_9ACTN</name>
<evidence type="ECO:0000313" key="3">
    <source>
        <dbReference type="EMBL" id="SFF98791.1"/>
    </source>
</evidence>
<dbReference type="InterPro" id="IPR018656">
    <property type="entry name" value="DUF2087"/>
</dbReference>
<dbReference type="Proteomes" id="UP000199052">
    <property type="component" value="Unassembled WGS sequence"/>
</dbReference>
<evidence type="ECO:0000313" key="2">
    <source>
        <dbReference type="EMBL" id="NYH85682.1"/>
    </source>
</evidence>
<evidence type="ECO:0000259" key="1">
    <source>
        <dbReference type="Pfam" id="PF09860"/>
    </source>
</evidence>
<dbReference type="Pfam" id="PF09860">
    <property type="entry name" value="DUF2087"/>
    <property type="match status" value="1"/>
</dbReference>
<protein>
    <recommendedName>
        <fullName evidence="1">DUF2087 domain-containing protein</fullName>
    </recommendedName>
</protein>
<gene>
    <name evidence="2" type="ORF">FHR37_004533</name>
    <name evidence="3" type="ORF">SAMN05421678_103212</name>
</gene>
<dbReference type="Proteomes" id="UP000533017">
    <property type="component" value="Unassembled WGS sequence"/>
</dbReference>
<organism evidence="3 4">
    <name type="scientific">Actinopolymorpha cephalotaxi</name>
    <dbReference type="NCBI Taxonomy" id="504797"/>
    <lineage>
        <taxon>Bacteria</taxon>
        <taxon>Bacillati</taxon>
        <taxon>Actinomycetota</taxon>
        <taxon>Actinomycetes</taxon>
        <taxon>Propionibacteriales</taxon>
        <taxon>Actinopolymorphaceae</taxon>
        <taxon>Actinopolymorpha</taxon>
    </lineage>
</organism>
<proteinExistence type="predicted"/>
<keyword evidence="5" id="KW-1185">Reference proteome</keyword>
<reference evidence="2 5" key="2">
    <citation type="submission" date="2020-07" db="EMBL/GenBank/DDBJ databases">
        <title>Sequencing the genomes of 1000 actinobacteria strains.</title>
        <authorList>
            <person name="Klenk H.-P."/>
        </authorList>
    </citation>
    <scope>NUCLEOTIDE SEQUENCE [LARGE SCALE GENOMIC DNA]</scope>
    <source>
        <strain evidence="2 5">DSM 45117</strain>
    </source>
</reference>
<dbReference type="EMBL" id="JACBZA010000001">
    <property type="protein sequence ID" value="NYH85682.1"/>
    <property type="molecule type" value="Genomic_DNA"/>
</dbReference>
<evidence type="ECO:0000313" key="4">
    <source>
        <dbReference type="Proteomes" id="UP000199052"/>
    </source>
</evidence>
<evidence type="ECO:0000313" key="5">
    <source>
        <dbReference type="Proteomes" id="UP000533017"/>
    </source>
</evidence>
<dbReference type="RefSeq" id="WP_092882213.1">
    <property type="nucleotide sequence ID" value="NZ_FOOI01000003.1"/>
</dbReference>
<sequence>MVRVPSVTAQMTAHATGQATVTAVLATSAALLTTLADPDAVRVLGWMLEREPGERAAVSRCGQALGLDARNTARLYGRLTAVGLIAADGPRIEVRADLLRDTAHELDGINPVVRRLEDFPHLRPMFSHGRLTSFPVEDAHLDDLAYFLASYFDRGVSYTEAEVNEIVREVDDDVATLRRLMVDVGVMTRDRDSVYALADKAADLLEL</sequence>
<reference evidence="3 4" key="1">
    <citation type="submission" date="2016-10" db="EMBL/GenBank/DDBJ databases">
        <authorList>
            <person name="de Groot N.N."/>
        </authorList>
    </citation>
    <scope>NUCLEOTIDE SEQUENCE [LARGE SCALE GENOMIC DNA]</scope>
    <source>
        <strain evidence="3 4">CPCC 202808</strain>
    </source>
</reference>
<feature type="domain" description="DUF2087" evidence="1">
    <location>
        <begin position="130"/>
        <end position="194"/>
    </location>
</feature>
<dbReference type="OrthoDB" id="529288at2"/>
<dbReference type="STRING" id="504797.SAMN05421678_103212"/>